<reference evidence="1" key="1">
    <citation type="journal article" date="2015" name="Nature">
        <title>Complex archaea that bridge the gap between prokaryotes and eukaryotes.</title>
        <authorList>
            <person name="Spang A."/>
            <person name="Saw J.H."/>
            <person name="Jorgensen S.L."/>
            <person name="Zaremba-Niedzwiedzka K."/>
            <person name="Martijn J."/>
            <person name="Lind A.E."/>
            <person name="van Eijk R."/>
            <person name="Schleper C."/>
            <person name="Guy L."/>
            <person name="Ettema T.J."/>
        </authorList>
    </citation>
    <scope>NUCLEOTIDE SEQUENCE</scope>
</reference>
<evidence type="ECO:0000313" key="1">
    <source>
        <dbReference type="EMBL" id="KKL75707.1"/>
    </source>
</evidence>
<organism evidence="1">
    <name type="scientific">marine sediment metagenome</name>
    <dbReference type="NCBI Taxonomy" id="412755"/>
    <lineage>
        <taxon>unclassified sequences</taxon>
        <taxon>metagenomes</taxon>
        <taxon>ecological metagenomes</taxon>
    </lineage>
</organism>
<comment type="caution">
    <text evidence="1">The sequence shown here is derived from an EMBL/GenBank/DDBJ whole genome shotgun (WGS) entry which is preliminary data.</text>
</comment>
<dbReference type="EMBL" id="LAZR01024272">
    <property type="protein sequence ID" value="KKL75707.1"/>
    <property type="molecule type" value="Genomic_DNA"/>
</dbReference>
<dbReference type="AlphaFoldDB" id="A0A0F9HKN9"/>
<name>A0A0F9HKN9_9ZZZZ</name>
<accession>A0A0F9HKN9</accession>
<sequence length="123" mass="13445">MTTRHVPHQPAPDHIPGDVLDALEAARLSGEVDMHDRPSVIRLINGTPNAPFVYPAASVWLTTNPGQYDEALNAEVQRRYEYTTSVARSRPGGLPTVAELREAAWPTRAVARLLADVIGEPAR</sequence>
<gene>
    <name evidence="1" type="ORF">LCGC14_2052180</name>
</gene>
<protein>
    <submittedName>
        <fullName evidence="1">Uncharacterized protein</fullName>
    </submittedName>
</protein>
<proteinExistence type="predicted"/>